<dbReference type="AlphaFoldDB" id="A0A0F8ZP96"/>
<organism evidence="2">
    <name type="scientific">marine sediment metagenome</name>
    <dbReference type="NCBI Taxonomy" id="412755"/>
    <lineage>
        <taxon>unclassified sequences</taxon>
        <taxon>metagenomes</taxon>
        <taxon>ecological metagenomes</taxon>
    </lineage>
</organism>
<gene>
    <name evidence="2" type="ORF">LCGC14_3011460</name>
</gene>
<feature type="non-terminal residue" evidence="2">
    <location>
        <position position="109"/>
    </location>
</feature>
<sequence length="109" mass="12165">MDPTVETVMTALTELRQEVEKKGFIDKEKVERLQAVLDSTEAKSAEITALNQAKDALETDVKELKQLKTQYEEARKVDELAAAEFKGRLDQLEADIARGIQQVEGNTTA</sequence>
<reference evidence="2" key="1">
    <citation type="journal article" date="2015" name="Nature">
        <title>Complex archaea that bridge the gap between prokaryotes and eukaryotes.</title>
        <authorList>
            <person name="Spang A."/>
            <person name="Saw J.H."/>
            <person name="Jorgensen S.L."/>
            <person name="Zaremba-Niedzwiedzka K."/>
            <person name="Martijn J."/>
            <person name="Lind A.E."/>
            <person name="van Eijk R."/>
            <person name="Schleper C."/>
            <person name="Guy L."/>
            <person name="Ettema T.J."/>
        </authorList>
    </citation>
    <scope>NUCLEOTIDE SEQUENCE</scope>
</reference>
<keyword evidence="1" id="KW-0175">Coiled coil</keyword>
<dbReference type="EMBL" id="LAZR01062342">
    <property type="protein sequence ID" value="KKK61726.1"/>
    <property type="molecule type" value="Genomic_DNA"/>
</dbReference>
<accession>A0A0F8ZP96</accession>
<proteinExistence type="predicted"/>
<protein>
    <submittedName>
        <fullName evidence="2">Uncharacterized protein</fullName>
    </submittedName>
</protein>
<name>A0A0F8ZP96_9ZZZZ</name>
<evidence type="ECO:0000256" key="1">
    <source>
        <dbReference type="SAM" id="Coils"/>
    </source>
</evidence>
<comment type="caution">
    <text evidence="2">The sequence shown here is derived from an EMBL/GenBank/DDBJ whole genome shotgun (WGS) entry which is preliminary data.</text>
</comment>
<feature type="coiled-coil region" evidence="1">
    <location>
        <begin position="47"/>
        <end position="102"/>
    </location>
</feature>
<evidence type="ECO:0000313" key="2">
    <source>
        <dbReference type="EMBL" id="KKK61726.1"/>
    </source>
</evidence>